<dbReference type="Pfam" id="PF14246">
    <property type="entry name" value="TetR_C_7"/>
    <property type="match status" value="1"/>
</dbReference>
<dbReference type="PANTHER" id="PTHR30055">
    <property type="entry name" value="HTH-TYPE TRANSCRIPTIONAL REGULATOR RUTR"/>
    <property type="match status" value="1"/>
</dbReference>
<evidence type="ECO:0000313" key="6">
    <source>
        <dbReference type="EMBL" id="NIA70399.1"/>
    </source>
</evidence>
<dbReference type="GO" id="GO:0000976">
    <property type="term" value="F:transcription cis-regulatory region binding"/>
    <property type="evidence" value="ECO:0007669"/>
    <property type="project" value="TreeGrafter"/>
</dbReference>
<dbReference type="Gene3D" id="1.10.357.10">
    <property type="entry name" value="Tetracycline Repressor, domain 2"/>
    <property type="match status" value="1"/>
</dbReference>
<reference evidence="6" key="1">
    <citation type="submission" date="2020-03" db="EMBL/GenBank/DDBJ databases">
        <title>Genome of Pelagibius litoralis DSM 21314T.</title>
        <authorList>
            <person name="Wang G."/>
        </authorList>
    </citation>
    <scope>NUCLEOTIDE SEQUENCE</scope>
    <source>
        <strain evidence="6">DSM 21314</strain>
    </source>
</reference>
<dbReference type="PRINTS" id="PR00455">
    <property type="entry name" value="HTHTETR"/>
</dbReference>
<dbReference type="EMBL" id="JAAQPH010000014">
    <property type="protein sequence ID" value="NIA70399.1"/>
    <property type="molecule type" value="Genomic_DNA"/>
</dbReference>
<keyword evidence="1" id="KW-0805">Transcription regulation</keyword>
<evidence type="ECO:0000313" key="7">
    <source>
        <dbReference type="Proteomes" id="UP000761264"/>
    </source>
</evidence>
<dbReference type="InterPro" id="IPR009057">
    <property type="entry name" value="Homeodomain-like_sf"/>
</dbReference>
<comment type="caution">
    <text evidence="6">The sequence shown here is derived from an EMBL/GenBank/DDBJ whole genome shotgun (WGS) entry which is preliminary data.</text>
</comment>
<evidence type="ECO:0000256" key="1">
    <source>
        <dbReference type="ARBA" id="ARBA00023015"/>
    </source>
</evidence>
<gene>
    <name evidence="6" type="ORF">HBA54_17480</name>
</gene>
<keyword evidence="7" id="KW-1185">Reference proteome</keyword>
<dbReference type="InterPro" id="IPR023772">
    <property type="entry name" value="DNA-bd_HTH_TetR-type_CS"/>
</dbReference>
<sequence length="209" mass="22767">MLTETAADADETLSPKRTAIIEAAADLFLHSGYGTVSMDAIAAKAEVSKRTVYSHFPGKDVLFAAVMMSHCNRVAGIDCLELDPEADPFAVLCDLGNRFLGLVTSAEAIALFRTVVSETERFPELGQTFFQCGPLRWVENLTPYLTEMNRRGRLDMPDVGDAASKLLHMLKDPMHMRCTLGVQEAASEAEIAAHVEATVADFLKLYAPA</sequence>
<keyword evidence="2 4" id="KW-0238">DNA-binding</keyword>
<accession>A0A967EZT2</accession>
<dbReference type="Gene3D" id="1.10.10.60">
    <property type="entry name" value="Homeodomain-like"/>
    <property type="match status" value="1"/>
</dbReference>
<dbReference type="Proteomes" id="UP000761264">
    <property type="component" value="Unassembled WGS sequence"/>
</dbReference>
<dbReference type="RefSeq" id="WP_167226985.1">
    <property type="nucleotide sequence ID" value="NZ_JAAQPH010000014.1"/>
</dbReference>
<feature type="domain" description="HTH tetR-type" evidence="5">
    <location>
        <begin position="14"/>
        <end position="74"/>
    </location>
</feature>
<proteinExistence type="predicted"/>
<evidence type="ECO:0000256" key="2">
    <source>
        <dbReference type="ARBA" id="ARBA00023125"/>
    </source>
</evidence>
<feature type="DNA-binding region" description="H-T-H motif" evidence="4">
    <location>
        <begin position="37"/>
        <end position="56"/>
    </location>
</feature>
<name>A0A967EZT2_9PROT</name>
<dbReference type="InterPro" id="IPR050109">
    <property type="entry name" value="HTH-type_TetR-like_transc_reg"/>
</dbReference>
<evidence type="ECO:0000256" key="3">
    <source>
        <dbReference type="ARBA" id="ARBA00023163"/>
    </source>
</evidence>
<evidence type="ECO:0000256" key="4">
    <source>
        <dbReference type="PROSITE-ProRule" id="PRU00335"/>
    </source>
</evidence>
<dbReference type="PROSITE" id="PS01081">
    <property type="entry name" value="HTH_TETR_1"/>
    <property type="match status" value="1"/>
</dbReference>
<dbReference type="InterPro" id="IPR039536">
    <property type="entry name" value="TetR_C_Proteobacteria"/>
</dbReference>
<dbReference type="AlphaFoldDB" id="A0A967EZT2"/>
<dbReference type="GO" id="GO:0003700">
    <property type="term" value="F:DNA-binding transcription factor activity"/>
    <property type="evidence" value="ECO:0007669"/>
    <property type="project" value="TreeGrafter"/>
</dbReference>
<organism evidence="6 7">
    <name type="scientific">Pelagibius litoralis</name>
    <dbReference type="NCBI Taxonomy" id="374515"/>
    <lineage>
        <taxon>Bacteria</taxon>
        <taxon>Pseudomonadati</taxon>
        <taxon>Pseudomonadota</taxon>
        <taxon>Alphaproteobacteria</taxon>
        <taxon>Rhodospirillales</taxon>
        <taxon>Rhodovibrionaceae</taxon>
        <taxon>Pelagibius</taxon>
    </lineage>
</organism>
<dbReference type="Pfam" id="PF00440">
    <property type="entry name" value="TetR_N"/>
    <property type="match status" value="1"/>
</dbReference>
<protein>
    <submittedName>
        <fullName evidence="6">TetR/AcrR family transcriptional regulator</fullName>
    </submittedName>
</protein>
<dbReference type="InterPro" id="IPR001647">
    <property type="entry name" value="HTH_TetR"/>
</dbReference>
<dbReference type="PANTHER" id="PTHR30055:SF146">
    <property type="entry name" value="HTH-TYPE TRANSCRIPTIONAL DUAL REGULATOR CECR"/>
    <property type="match status" value="1"/>
</dbReference>
<dbReference type="SUPFAM" id="SSF46689">
    <property type="entry name" value="Homeodomain-like"/>
    <property type="match status" value="1"/>
</dbReference>
<evidence type="ECO:0000259" key="5">
    <source>
        <dbReference type="PROSITE" id="PS50977"/>
    </source>
</evidence>
<dbReference type="PROSITE" id="PS50977">
    <property type="entry name" value="HTH_TETR_2"/>
    <property type="match status" value="1"/>
</dbReference>
<dbReference type="FunFam" id="1.10.10.60:FF:000141">
    <property type="entry name" value="TetR family transcriptional regulator"/>
    <property type="match status" value="1"/>
</dbReference>
<keyword evidence="3" id="KW-0804">Transcription</keyword>